<name>A0AA86UFV1_9EUKA</name>
<reference evidence="5 6" key="2">
    <citation type="submission" date="2024-07" db="EMBL/GenBank/DDBJ databases">
        <authorList>
            <person name="Akdeniz Z."/>
        </authorList>
    </citation>
    <scope>NUCLEOTIDE SEQUENCE [LARGE SCALE GENOMIC DNA]</scope>
</reference>
<evidence type="ECO:0000256" key="1">
    <source>
        <dbReference type="ARBA" id="ARBA00022884"/>
    </source>
</evidence>
<evidence type="ECO:0000313" key="6">
    <source>
        <dbReference type="Proteomes" id="UP001642409"/>
    </source>
</evidence>
<sequence>MNNNKVPLQQIKNTFPKLQVMQVSMEQIKAALADSEVLLVDEQMNLSRKTPFVPRDFKAQTLYCKGIPKGIRVDQIMNFFTQLGPKPELVSFHKNLKNVSLGSFEAIFKSVEEAEQMLAVFGSQGAEDEKKCEACFEHFKLASIDPLNPKVLDEHKDFLVKNLVVIKIEYHVKLEEEQNRKLIKTYVEGLIINIQNIGVVGVKNGEVDDRFKPASENLADQVVTRQVLQQIFQKFGEIQFINFQIGNNSAHIRFKESSPAAVQNALIEERIIIGGQKVEISVLSSEKEEKYWRAPNKV</sequence>
<keyword evidence="1 2" id="KW-0694">RNA-binding</keyword>
<dbReference type="AlphaFoldDB" id="A0AA86UFV1"/>
<dbReference type="GO" id="GO:0003723">
    <property type="term" value="F:RNA binding"/>
    <property type="evidence" value="ECO:0007669"/>
    <property type="project" value="UniProtKB-KW"/>
</dbReference>
<dbReference type="InterPro" id="IPR014886">
    <property type="entry name" value="La_xRRM"/>
</dbReference>
<evidence type="ECO:0000259" key="3">
    <source>
        <dbReference type="PROSITE" id="PS51939"/>
    </source>
</evidence>
<dbReference type="EMBL" id="CATOUU010000660">
    <property type="protein sequence ID" value="CAI9938983.1"/>
    <property type="molecule type" value="Genomic_DNA"/>
</dbReference>
<keyword evidence="6" id="KW-1185">Reference proteome</keyword>
<evidence type="ECO:0000313" key="5">
    <source>
        <dbReference type="EMBL" id="CAL6021909.1"/>
    </source>
</evidence>
<dbReference type="Gene3D" id="3.30.70.330">
    <property type="match status" value="1"/>
</dbReference>
<comment type="caution">
    <text evidence="4">The sequence shown here is derived from an EMBL/GenBank/DDBJ whole genome shotgun (WGS) entry which is preliminary data.</text>
</comment>
<accession>A0AA86UFV1</accession>
<feature type="domain" description="XRRM" evidence="3">
    <location>
        <begin position="205"/>
        <end position="298"/>
    </location>
</feature>
<dbReference type="EMBL" id="CAXDID020000090">
    <property type="protein sequence ID" value="CAL6021909.1"/>
    <property type="molecule type" value="Genomic_DNA"/>
</dbReference>
<dbReference type="Proteomes" id="UP001642409">
    <property type="component" value="Unassembled WGS sequence"/>
</dbReference>
<proteinExistence type="predicted"/>
<organism evidence="4">
    <name type="scientific">Hexamita inflata</name>
    <dbReference type="NCBI Taxonomy" id="28002"/>
    <lineage>
        <taxon>Eukaryota</taxon>
        <taxon>Metamonada</taxon>
        <taxon>Diplomonadida</taxon>
        <taxon>Hexamitidae</taxon>
        <taxon>Hexamitinae</taxon>
        <taxon>Hexamita</taxon>
    </lineage>
</organism>
<dbReference type="SUPFAM" id="SSF54928">
    <property type="entry name" value="RNA-binding domain, RBD"/>
    <property type="match status" value="2"/>
</dbReference>
<evidence type="ECO:0000313" key="4">
    <source>
        <dbReference type="EMBL" id="CAI9938983.1"/>
    </source>
</evidence>
<reference evidence="4" key="1">
    <citation type="submission" date="2023-06" db="EMBL/GenBank/DDBJ databases">
        <authorList>
            <person name="Kurt Z."/>
        </authorList>
    </citation>
    <scope>NUCLEOTIDE SEQUENCE</scope>
</reference>
<gene>
    <name evidence="4" type="ORF">HINF_LOCUS26628</name>
    <name evidence="5" type="ORF">HINF_LOCUS28391</name>
</gene>
<protein>
    <submittedName>
        <fullName evidence="4">RNA-binding motif-containing protein</fullName>
    </submittedName>
    <submittedName>
        <fullName evidence="5">RNA-binding_motif-containing protein</fullName>
    </submittedName>
</protein>
<dbReference type="InterPro" id="IPR035979">
    <property type="entry name" value="RBD_domain_sf"/>
</dbReference>
<evidence type="ECO:0000256" key="2">
    <source>
        <dbReference type="PROSITE-ProRule" id="PRU01288"/>
    </source>
</evidence>
<dbReference type="Pfam" id="PF08777">
    <property type="entry name" value="RRM_3"/>
    <property type="match status" value="1"/>
</dbReference>
<dbReference type="InterPro" id="IPR012677">
    <property type="entry name" value="Nucleotide-bd_a/b_plait_sf"/>
</dbReference>
<dbReference type="GO" id="GO:1990904">
    <property type="term" value="C:ribonucleoprotein complex"/>
    <property type="evidence" value="ECO:0007669"/>
    <property type="project" value="UniProtKB-UniRule"/>
</dbReference>
<dbReference type="PROSITE" id="PS51939">
    <property type="entry name" value="XRRM"/>
    <property type="match status" value="1"/>
</dbReference>